<protein>
    <submittedName>
        <fullName evidence="2">Uncharacterized protein</fullName>
    </submittedName>
</protein>
<proteinExistence type="predicted"/>
<evidence type="ECO:0000256" key="1">
    <source>
        <dbReference type="SAM" id="MobiDB-lite"/>
    </source>
</evidence>
<sequence length="248" mass="28213">MMLDILATDNMVSYNVKVARIMGLHSAIYINELINISAKAIKKSKLIAGKYFLLDRKYITERTTIEEKEQLAIDYKLVQNNIINKPEDSTDAIFLNVDKLAEMISSDNEKYLNSLSKRTQVHTTSLPGMKETLKQKKAKELKTFITTDNDELRVAFEGWIDSVQNNPKSTGLTSVKVRLFQKDVHAFAKGDLDLALKIIEMSTKGSYADAQWAINNFNAHPPVGYRKRFESDTDSGVGRQQDQDSREW</sequence>
<organism evidence="2">
    <name type="scientific">Siphoviridae sp. ctrpg19</name>
    <dbReference type="NCBI Taxonomy" id="2826481"/>
    <lineage>
        <taxon>Viruses</taxon>
        <taxon>Duplodnaviria</taxon>
        <taxon>Heunggongvirae</taxon>
        <taxon>Uroviricota</taxon>
        <taxon>Caudoviricetes</taxon>
    </lineage>
</organism>
<accession>A0A8S5MK68</accession>
<name>A0A8S5MK68_9CAUD</name>
<evidence type="ECO:0000313" key="2">
    <source>
        <dbReference type="EMBL" id="DAD82725.1"/>
    </source>
</evidence>
<reference evidence="2" key="1">
    <citation type="journal article" date="2021" name="Proc. Natl. Acad. Sci. U.S.A.">
        <title>A Catalog of Tens of Thousands of Viruses from Human Metagenomes Reveals Hidden Associations with Chronic Diseases.</title>
        <authorList>
            <person name="Tisza M.J."/>
            <person name="Buck C.B."/>
        </authorList>
    </citation>
    <scope>NUCLEOTIDE SEQUENCE</scope>
    <source>
        <strain evidence="2">Ctrpg19</strain>
    </source>
</reference>
<dbReference type="EMBL" id="BK014923">
    <property type="protein sequence ID" value="DAD82725.1"/>
    <property type="molecule type" value="Genomic_DNA"/>
</dbReference>
<feature type="region of interest" description="Disordered" evidence="1">
    <location>
        <begin position="225"/>
        <end position="248"/>
    </location>
</feature>